<evidence type="ECO:0000256" key="7">
    <source>
        <dbReference type="ARBA" id="ARBA00022888"/>
    </source>
</evidence>
<proteinExistence type="inferred from homology"/>
<reference evidence="16" key="1">
    <citation type="submission" date="2020-07" db="EMBL/GenBank/DDBJ databases">
        <title>A new Micromonospora strain with potent antibiotic activity isolated from the microbiome of a mid-Atlantic deep-sea sponge.</title>
        <authorList>
            <person name="Back C.R."/>
            <person name="Stennett H.L."/>
            <person name="Williams S.E."/>
            <person name="Wang L."/>
            <person name="Ojeda Gomez J."/>
            <person name="Abdulle O.M."/>
            <person name="Duffy T."/>
            <person name="Hendry K.R."/>
            <person name="Powell D."/>
            <person name="Stach J.E."/>
            <person name="Essex-Lopresti A.E."/>
            <person name="Willis C.L."/>
            <person name="Curnow P."/>
            <person name="Race P.R."/>
        </authorList>
    </citation>
    <scope>NUCLEOTIDE SEQUENCE [LARGE SCALE GENOMIC DNA]</scope>
    <source>
        <strain evidence="16">28ISP2-46</strain>
    </source>
</reference>
<accession>A0A7L6B4U7</accession>
<dbReference type="InterPro" id="IPR014729">
    <property type="entry name" value="Rossmann-like_a/b/a_fold"/>
</dbReference>
<comment type="catalytic activity">
    <reaction evidence="10">
        <text>L-aspartate + L-glutamine + ATP + H2O = L-asparagine + L-glutamate + AMP + diphosphate + H(+)</text>
        <dbReference type="Rhea" id="RHEA:12228"/>
        <dbReference type="ChEBI" id="CHEBI:15377"/>
        <dbReference type="ChEBI" id="CHEBI:15378"/>
        <dbReference type="ChEBI" id="CHEBI:29985"/>
        <dbReference type="ChEBI" id="CHEBI:29991"/>
        <dbReference type="ChEBI" id="CHEBI:30616"/>
        <dbReference type="ChEBI" id="CHEBI:33019"/>
        <dbReference type="ChEBI" id="CHEBI:58048"/>
        <dbReference type="ChEBI" id="CHEBI:58359"/>
        <dbReference type="ChEBI" id="CHEBI:456215"/>
        <dbReference type="EC" id="6.3.5.4"/>
    </reaction>
</comment>
<dbReference type="SUPFAM" id="SSF56235">
    <property type="entry name" value="N-terminal nucleophile aminohydrolases (Ntn hydrolases)"/>
    <property type="match status" value="1"/>
</dbReference>
<dbReference type="PANTHER" id="PTHR11772:SF17">
    <property type="entry name" value="ASPARAGINE SYNTHETASE (EUROFUNG)"/>
    <property type="match status" value="1"/>
</dbReference>
<evidence type="ECO:0000256" key="1">
    <source>
        <dbReference type="ARBA" id="ARBA00005752"/>
    </source>
</evidence>
<dbReference type="InterPro" id="IPR050795">
    <property type="entry name" value="Asn_Synthetase"/>
</dbReference>
<protein>
    <recommendedName>
        <fullName evidence="2">asparagine synthase (glutamine-hydrolyzing)</fullName>
        <ecNumber evidence="2">6.3.5.4</ecNumber>
    </recommendedName>
</protein>
<dbReference type="PANTHER" id="PTHR11772">
    <property type="entry name" value="ASPARAGINE SYNTHETASE"/>
    <property type="match status" value="1"/>
</dbReference>
<evidence type="ECO:0000256" key="13">
    <source>
        <dbReference type="PIRSR" id="PIRSR001589-3"/>
    </source>
</evidence>
<feature type="active site" description="For GATase activity" evidence="11">
    <location>
        <position position="2"/>
    </location>
</feature>
<dbReference type="PIRSF" id="PIRSF001589">
    <property type="entry name" value="Asn_synthetase_glu-h"/>
    <property type="match status" value="1"/>
</dbReference>
<dbReference type="GO" id="GO:0005829">
    <property type="term" value="C:cytosol"/>
    <property type="evidence" value="ECO:0007669"/>
    <property type="project" value="TreeGrafter"/>
</dbReference>
<evidence type="ECO:0000259" key="14">
    <source>
        <dbReference type="PROSITE" id="PS51278"/>
    </source>
</evidence>
<evidence type="ECO:0000256" key="12">
    <source>
        <dbReference type="PIRSR" id="PIRSR001589-2"/>
    </source>
</evidence>
<dbReference type="EMBL" id="CP059322">
    <property type="protein sequence ID" value="QLQ36952.1"/>
    <property type="molecule type" value="Genomic_DNA"/>
</dbReference>
<evidence type="ECO:0000313" key="16">
    <source>
        <dbReference type="Proteomes" id="UP000510844"/>
    </source>
</evidence>
<dbReference type="InterPro" id="IPR029055">
    <property type="entry name" value="Ntn_hydrolases_N"/>
</dbReference>
<evidence type="ECO:0000313" key="15">
    <source>
        <dbReference type="EMBL" id="QLQ36952.1"/>
    </source>
</evidence>
<dbReference type="Gene3D" id="3.40.50.620">
    <property type="entry name" value="HUPs"/>
    <property type="match status" value="1"/>
</dbReference>
<sequence length="515" mass="55692">MCGIAAAVPADRSAVEAALAGMSHRGPDGTAVLDDPRFTLGVVRLAITDLAHGDQPLRSPGGRAWVVFNGAVYNHHRILDEVGVRAPSGNDGHVVGILYEKYGLRFADHLEGMYAVCLYDLELDLLVVAVDGIGVKPLYAARQGGALFVSSTPETIPAELRPFACRVAPGTVWSSRGDVVAISPRPREGTLRDLVVTAVRDQIPAEVRWGCMLSGGLDSSLLTAIATREVGRVSTFTAGLEGSADLDAAREVAAYLGTDHHEVIFDEAEIPDLLDAVVTHTVSPDVFTVLGGVGTWLTARLAHDAGVKVLLSGEGADELFGGYGFYADLPPAMVEPWMRFEQRDLGARECLRLDRCAMAHHVEARVPYLDSAVVAHARALPPARKIDYSVRPARQKVALRQVAEEFLPAHLAHRPKMPFPDGAGYLHAVGRFAAGRITGADLAELFEQPEAAAFLQAAPEMQGYGLRTAAYLWQRWSARFPDLSADYRGLVRRGLLRRTLRHGTYTREDFLAAID</sequence>
<dbReference type="CDD" id="cd01991">
    <property type="entry name" value="Asn_synthase_B_C"/>
    <property type="match status" value="1"/>
</dbReference>
<dbReference type="GO" id="GO:0004066">
    <property type="term" value="F:asparagine synthase (glutamine-hydrolyzing) activity"/>
    <property type="evidence" value="ECO:0007669"/>
    <property type="project" value="UniProtKB-EC"/>
</dbReference>
<dbReference type="SUPFAM" id="SSF52402">
    <property type="entry name" value="Adenine nucleotide alpha hydrolases-like"/>
    <property type="match status" value="1"/>
</dbReference>
<evidence type="ECO:0000256" key="3">
    <source>
        <dbReference type="ARBA" id="ARBA00022598"/>
    </source>
</evidence>
<evidence type="ECO:0000256" key="5">
    <source>
        <dbReference type="ARBA" id="ARBA00022741"/>
    </source>
</evidence>
<feature type="binding site" evidence="12">
    <location>
        <begin position="312"/>
        <end position="313"/>
    </location>
    <ligand>
        <name>ATP</name>
        <dbReference type="ChEBI" id="CHEBI:30616"/>
    </ligand>
</feature>
<keyword evidence="5 12" id="KW-0547">Nucleotide-binding</keyword>
<dbReference type="RefSeq" id="WP_181569455.1">
    <property type="nucleotide sequence ID" value="NZ_CP059322.2"/>
</dbReference>
<keyword evidence="8 11" id="KW-0315">Glutamine amidotransferase</keyword>
<evidence type="ECO:0000256" key="9">
    <source>
        <dbReference type="ARBA" id="ARBA00029440"/>
    </source>
</evidence>
<reference evidence="15 16" key="2">
    <citation type="journal article" date="2021" name="Mar. Drugs">
        <title>A New Micromonospora Strain with Antibiotic Activity Isolated from the Microbiome of a Mid-Atlantic Deep-Sea Sponge.</title>
        <authorList>
            <person name="Back C.R."/>
            <person name="Stennett H.L."/>
            <person name="Williams S.E."/>
            <person name="Wang L."/>
            <person name="Ojeda Gomez J."/>
            <person name="Abdulle O.M."/>
            <person name="Duffy T."/>
            <person name="Neal C."/>
            <person name="Mantell J."/>
            <person name="Jepson M.A."/>
            <person name="Hendry K.R."/>
            <person name="Powell D."/>
            <person name="Stach J.E.M."/>
            <person name="Essex-Lopresti A.E."/>
            <person name="Willis C.L."/>
            <person name="Curnow P."/>
            <person name="Race P.R."/>
        </authorList>
    </citation>
    <scope>NUCLEOTIDE SEQUENCE [LARGE SCALE GENOMIC DNA]</scope>
    <source>
        <strain evidence="15 16">28ISP2-46</strain>
    </source>
</reference>
<feature type="site" description="Important for beta-aspartyl-AMP intermediate formation" evidence="13">
    <location>
        <position position="314"/>
    </location>
</feature>
<dbReference type="GO" id="GO:0005524">
    <property type="term" value="F:ATP binding"/>
    <property type="evidence" value="ECO:0007669"/>
    <property type="project" value="UniProtKB-KW"/>
</dbReference>
<dbReference type="GO" id="GO:0006529">
    <property type="term" value="P:asparagine biosynthetic process"/>
    <property type="evidence" value="ECO:0007669"/>
    <property type="project" value="UniProtKB-KW"/>
</dbReference>
<keyword evidence="16" id="KW-1185">Reference proteome</keyword>
<dbReference type="PROSITE" id="PS51278">
    <property type="entry name" value="GATASE_TYPE_2"/>
    <property type="match status" value="1"/>
</dbReference>
<dbReference type="Gene3D" id="3.60.20.10">
    <property type="entry name" value="Glutamine Phosphoribosylpyrophosphate, subunit 1, domain 1"/>
    <property type="match status" value="1"/>
</dbReference>
<keyword evidence="4 11" id="KW-0028">Amino-acid biosynthesis</keyword>
<evidence type="ECO:0000256" key="10">
    <source>
        <dbReference type="ARBA" id="ARBA00048741"/>
    </source>
</evidence>
<name>A0A7L6B4U7_9ACTN</name>
<keyword evidence="6 12" id="KW-0067">ATP-binding</keyword>
<comment type="pathway">
    <text evidence="9">Amino-acid biosynthesis.</text>
</comment>
<organism evidence="15 16">
    <name type="scientific">Micromonospora robiginosa</name>
    <dbReference type="NCBI Taxonomy" id="2749844"/>
    <lineage>
        <taxon>Bacteria</taxon>
        <taxon>Bacillati</taxon>
        <taxon>Actinomycetota</taxon>
        <taxon>Actinomycetes</taxon>
        <taxon>Micromonosporales</taxon>
        <taxon>Micromonosporaceae</taxon>
        <taxon>Micromonospora</taxon>
    </lineage>
</organism>
<evidence type="ECO:0000256" key="6">
    <source>
        <dbReference type="ARBA" id="ARBA00022840"/>
    </source>
</evidence>
<gene>
    <name evidence="15" type="ORF">H1D33_27570</name>
</gene>
<dbReference type="Proteomes" id="UP000510844">
    <property type="component" value="Chromosome"/>
</dbReference>
<dbReference type="AlphaFoldDB" id="A0A7L6B4U7"/>
<keyword evidence="7 11" id="KW-0061">Asparagine biosynthesis</keyword>
<feature type="binding site" evidence="12">
    <location>
        <position position="91"/>
    </location>
    <ligand>
        <name>L-glutamine</name>
        <dbReference type="ChEBI" id="CHEBI:58359"/>
    </ligand>
</feature>
<evidence type="ECO:0000256" key="8">
    <source>
        <dbReference type="ARBA" id="ARBA00022962"/>
    </source>
</evidence>
<dbReference type="InterPro" id="IPR006426">
    <property type="entry name" value="Asn_synth_AEB"/>
</dbReference>
<evidence type="ECO:0000256" key="11">
    <source>
        <dbReference type="PIRSR" id="PIRSR001589-1"/>
    </source>
</evidence>
<evidence type="ECO:0000256" key="2">
    <source>
        <dbReference type="ARBA" id="ARBA00012737"/>
    </source>
</evidence>
<comment type="similarity">
    <text evidence="1">Belongs to the asparagine synthetase family.</text>
</comment>
<keyword evidence="3" id="KW-0436">Ligase</keyword>
<dbReference type="EC" id="6.3.5.4" evidence="2"/>
<dbReference type="KEGG" id="mfeu:H1D33_27570"/>
<dbReference type="InterPro" id="IPR033738">
    <property type="entry name" value="AsnB_N"/>
</dbReference>
<dbReference type="CDD" id="cd00712">
    <property type="entry name" value="AsnB"/>
    <property type="match status" value="1"/>
</dbReference>
<dbReference type="Pfam" id="PF13537">
    <property type="entry name" value="GATase_7"/>
    <property type="match status" value="1"/>
</dbReference>
<feature type="domain" description="Glutamine amidotransferase type-2" evidence="14">
    <location>
        <begin position="2"/>
        <end position="178"/>
    </location>
</feature>
<dbReference type="InterPro" id="IPR017932">
    <property type="entry name" value="GATase_2_dom"/>
</dbReference>
<evidence type="ECO:0000256" key="4">
    <source>
        <dbReference type="ARBA" id="ARBA00022605"/>
    </source>
</evidence>
<dbReference type="InterPro" id="IPR001962">
    <property type="entry name" value="Asn_synthase"/>
</dbReference>
<dbReference type="Pfam" id="PF00733">
    <property type="entry name" value="Asn_synthase"/>
    <property type="match status" value="2"/>
</dbReference>